<protein>
    <submittedName>
        <fullName evidence="1">Uncharacterized protein</fullName>
    </submittedName>
</protein>
<dbReference type="Proteomes" id="UP000799754">
    <property type="component" value="Unassembled WGS sequence"/>
</dbReference>
<name>A0ACB6SD72_9PLEO</name>
<evidence type="ECO:0000313" key="1">
    <source>
        <dbReference type="EMBL" id="KAF2632225.1"/>
    </source>
</evidence>
<organism evidence="1 2">
    <name type="scientific">Macroventuria anomochaeta</name>
    <dbReference type="NCBI Taxonomy" id="301207"/>
    <lineage>
        <taxon>Eukaryota</taxon>
        <taxon>Fungi</taxon>
        <taxon>Dikarya</taxon>
        <taxon>Ascomycota</taxon>
        <taxon>Pezizomycotina</taxon>
        <taxon>Dothideomycetes</taxon>
        <taxon>Pleosporomycetidae</taxon>
        <taxon>Pleosporales</taxon>
        <taxon>Pleosporineae</taxon>
        <taxon>Didymellaceae</taxon>
        <taxon>Macroventuria</taxon>
    </lineage>
</organism>
<comment type="caution">
    <text evidence="1">The sequence shown here is derived from an EMBL/GenBank/DDBJ whole genome shotgun (WGS) entry which is preliminary data.</text>
</comment>
<sequence>MYSKARYFLCLDGFQNFPIPKTLCFYGSASCIGEGNVLACWSGSAILSRNTFCLRQQGSTDHDWWKSCSASLSLFFYSGLCCDYCIGVDRGWCKPNIIIATLCGACRAVRLMGVRRLAFLLPYVGVGCRFLWIVCASACGWRGVSAATRQTRGTPVSAGCDCNCLQASHAVKALFLVLLSSLFAVASESNVV</sequence>
<dbReference type="EMBL" id="MU006703">
    <property type="protein sequence ID" value="KAF2632225.1"/>
    <property type="molecule type" value="Genomic_DNA"/>
</dbReference>
<gene>
    <name evidence="1" type="ORF">BU25DRAFT_144184</name>
</gene>
<evidence type="ECO:0000313" key="2">
    <source>
        <dbReference type="Proteomes" id="UP000799754"/>
    </source>
</evidence>
<accession>A0ACB6SD72</accession>
<keyword evidence="2" id="KW-1185">Reference proteome</keyword>
<reference evidence="1" key="1">
    <citation type="journal article" date="2020" name="Stud. Mycol.">
        <title>101 Dothideomycetes genomes: a test case for predicting lifestyles and emergence of pathogens.</title>
        <authorList>
            <person name="Haridas S."/>
            <person name="Albert R."/>
            <person name="Binder M."/>
            <person name="Bloem J."/>
            <person name="Labutti K."/>
            <person name="Salamov A."/>
            <person name="Andreopoulos B."/>
            <person name="Baker S."/>
            <person name="Barry K."/>
            <person name="Bills G."/>
            <person name="Bluhm B."/>
            <person name="Cannon C."/>
            <person name="Castanera R."/>
            <person name="Culley D."/>
            <person name="Daum C."/>
            <person name="Ezra D."/>
            <person name="Gonzalez J."/>
            <person name="Henrissat B."/>
            <person name="Kuo A."/>
            <person name="Liang C."/>
            <person name="Lipzen A."/>
            <person name="Lutzoni F."/>
            <person name="Magnuson J."/>
            <person name="Mondo S."/>
            <person name="Nolan M."/>
            <person name="Ohm R."/>
            <person name="Pangilinan J."/>
            <person name="Park H.-J."/>
            <person name="Ramirez L."/>
            <person name="Alfaro M."/>
            <person name="Sun H."/>
            <person name="Tritt A."/>
            <person name="Yoshinaga Y."/>
            <person name="Zwiers L.-H."/>
            <person name="Turgeon B."/>
            <person name="Goodwin S."/>
            <person name="Spatafora J."/>
            <person name="Crous P."/>
            <person name="Grigoriev I."/>
        </authorList>
    </citation>
    <scope>NUCLEOTIDE SEQUENCE</scope>
    <source>
        <strain evidence="1">CBS 525.71</strain>
    </source>
</reference>
<proteinExistence type="predicted"/>